<dbReference type="OrthoDB" id="142078at2"/>
<dbReference type="GO" id="GO:0016301">
    <property type="term" value="F:kinase activity"/>
    <property type="evidence" value="ECO:0007669"/>
    <property type="project" value="UniProtKB-KW"/>
</dbReference>
<sequence>MQGLHGHRACLMRCSYEGTTMRLKGAEPFIIVMNAGSGRNGEAEKRAEIEQAFSDSGRSYELVAVPGADIPQAAAEAAQQARARGAILVACGGDGTLSAVAGQAWRHDLPFGILPQGTFNYFGRCYGIPAEMAEAAPLLLRGRIEPVQVGMVNDILFLVNASLGLYPDVLEDREAYKQRFGRSRLVALWSGLVTLLRERGELVLTLRYGHEDEAAAAHDERPARVRTIRTPTLVVGNNALQLEQIGVDGRPLTRGELVAMAVRPVGTLEMYWLLLRGALSRLGEAEEVSHFGFRQMEVAMRGRRRVKVAMDGEIHHLPTPLSFAVAPRPLRLVVGADRGDPGAAGRAA</sequence>
<accession>A0A556AFC6</accession>
<dbReference type="InterPro" id="IPR017438">
    <property type="entry name" value="ATP-NAD_kinase_N"/>
</dbReference>
<feature type="domain" description="DAGKc" evidence="1">
    <location>
        <begin position="24"/>
        <end position="156"/>
    </location>
</feature>
<dbReference type="AlphaFoldDB" id="A0A556AFC6"/>
<keyword evidence="2" id="KW-0808">Transferase</keyword>
<dbReference type="SUPFAM" id="SSF111331">
    <property type="entry name" value="NAD kinase/diacylglycerol kinase-like"/>
    <property type="match status" value="1"/>
</dbReference>
<dbReference type="InterPro" id="IPR050187">
    <property type="entry name" value="Lipid_Phosphate_FormReg"/>
</dbReference>
<keyword evidence="2" id="KW-0418">Kinase</keyword>
<proteinExistence type="predicted"/>
<reference evidence="2 3" key="1">
    <citation type="submission" date="2019-07" db="EMBL/GenBank/DDBJ databases">
        <title>Qingshengfaniella alkalisoli gen. nov., sp. nov., isolated from saline soil.</title>
        <authorList>
            <person name="Xu L."/>
            <person name="Huang X.-X."/>
            <person name="Sun J.-Q."/>
        </authorList>
    </citation>
    <scope>NUCLEOTIDE SEQUENCE [LARGE SCALE GENOMIC DNA]</scope>
    <source>
        <strain evidence="2 3">DSM 27279</strain>
    </source>
</reference>
<evidence type="ECO:0000313" key="2">
    <source>
        <dbReference type="EMBL" id="TSH91587.1"/>
    </source>
</evidence>
<dbReference type="EMBL" id="VLTJ01000035">
    <property type="protein sequence ID" value="TSH91587.1"/>
    <property type="molecule type" value="Genomic_DNA"/>
</dbReference>
<dbReference type="PROSITE" id="PS50146">
    <property type="entry name" value="DAGK"/>
    <property type="match status" value="1"/>
</dbReference>
<evidence type="ECO:0000313" key="3">
    <source>
        <dbReference type="Proteomes" id="UP000318405"/>
    </source>
</evidence>
<dbReference type="InterPro" id="IPR016064">
    <property type="entry name" value="NAD/diacylglycerol_kinase_sf"/>
</dbReference>
<keyword evidence="3" id="KW-1185">Reference proteome</keyword>
<dbReference type="PANTHER" id="PTHR12358">
    <property type="entry name" value="SPHINGOSINE KINASE"/>
    <property type="match status" value="1"/>
</dbReference>
<dbReference type="Pfam" id="PF00781">
    <property type="entry name" value="DAGK_cat"/>
    <property type="match status" value="1"/>
</dbReference>
<dbReference type="PANTHER" id="PTHR12358:SF54">
    <property type="entry name" value="SPHINGOSINE KINASE RELATED PROTEIN"/>
    <property type="match status" value="1"/>
</dbReference>
<organism evidence="2 3">
    <name type="scientific">Verticiella sediminum</name>
    <dbReference type="NCBI Taxonomy" id="1247510"/>
    <lineage>
        <taxon>Bacteria</taxon>
        <taxon>Pseudomonadati</taxon>
        <taxon>Pseudomonadota</taxon>
        <taxon>Betaproteobacteria</taxon>
        <taxon>Burkholderiales</taxon>
        <taxon>Alcaligenaceae</taxon>
        <taxon>Verticiella</taxon>
    </lineage>
</organism>
<protein>
    <submittedName>
        <fullName evidence="2">Diacylglycerol kinase</fullName>
    </submittedName>
</protein>
<dbReference type="SMART" id="SM00046">
    <property type="entry name" value="DAGKc"/>
    <property type="match status" value="1"/>
</dbReference>
<comment type="caution">
    <text evidence="2">The sequence shown here is derived from an EMBL/GenBank/DDBJ whole genome shotgun (WGS) entry which is preliminary data.</text>
</comment>
<dbReference type="Proteomes" id="UP000318405">
    <property type="component" value="Unassembled WGS sequence"/>
</dbReference>
<gene>
    <name evidence="2" type="ORF">FOZ76_18470</name>
</gene>
<evidence type="ECO:0000259" key="1">
    <source>
        <dbReference type="PROSITE" id="PS50146"/>
    </source>
</evidence>
<name>A0A556AFC6_9BURK</name>
<dbReference type="Gene3D" id="2.60.200.40">
    <property type="match status" value="1"/>
</dbReference>
<dbReference type="Gene3D" id="3.40.50.10330">
    <property type="entry name" value="Probable inorganic polyphosphate/atp-NAD kinase, domain 1"/>
    <property type="match status" value="1"/>
</dbReference>
<dbReference type="InterPro" id="IPR001206">
    <property type="entry name" value="Diacylglycerol_kinase_cat_dom"/>
</dbReference>